<accession>D8P4C7</accession>
<sequence length="56" mass="6219">MFLTPIPGRPVMQRAPVQWAIPLTAFSAGCRVRRCAGDWPPDWTTGDIRSPPKISI</sequence>
<gene>
    <name evidence="1" type="ORF">RCFBP_mp20337</name>
</gene>
<proteinExistence type="predicted"/>
<name>D8P4C7_RALSL</name>
<geneLocation type="plasmid" evidence="1">
    <name>RCFBPv3_mp</name>
</geneLocation>
<organism evidence="1">
    <name type="scientific">Ralstonia solanacearum CFBP2957</name>
    <dbReference type="NCBI Taxonomy" id="859656"/>
    <lineage>
        <taxon>Bacteria</taxon>
        <taxon>Pseudomonadati</taxon>
        <taxon>Pseudomonadota</taxon>
        <taxon>Betaproteobacteria</taxon>
        <taxon>Burkholderiales</taxon>
        <taxon>Burkholderiaceae</taxon>
        <taxon>Ralstonia</taxon>
        <taxon>Ralstonia solanacearum species complex</taxon>
    </lineage>
</organism>
<dbReference type="EMBL" id="FP885907">
    <property type="protein sequence ID" value="CBJ53763.1"/>
    <property type="molecule type" value="Genomic_DNA"/>
</dbReference>
<evidence type="ECO:0000313" key="1">
    <source>
        <dbReference type="EMBL" id="CBJ53763.1"/>
    </source>
</evidence>
<protein>
    <submittedName>
        <fullName evidence="1">Uncharacterized protein</fullName>
    </submittedName>
</protein>
<keyword evidence="1" id="KW-0614">Plasmid</keyword>
<reference evidence="1" key="1">
    <citation type="journal article" date="2010" name="BMC Genomics">
        <title>Genomes of three tomato pathogens within the Ralstonia solanacearum species complex reveal significant evolutionary divergence.</title>
        <authorList>
            <person name="Remenant B."/>
            <person name="Coupat-Goutaland B."/>
            <person name="Guidot A."/>
            <person name="Cellier G."/>
            <person name="Wicker E."/>
            <person name="Allen C."/>
            <person name="Fegan M."/>
            <person name="Pruvost O."/>
            <person name="Elbaz M."/>
            <person name="Calteau A."/>
            <person name="Salvignol G."/>
            <person name="Mornico D."/>
            <person name="Mangenot S."/>
            <person name="Barbe V."/>
            <person name="Medigue C."/>
            <person name="Prior P."/>
        </authorList>
    </citation>
    <scope>NUCLEOTIDE SEQUENCE [LARGE SCALE GENOMIC DNA]</scope>
    <source>
        <strain evidence="1">CFBP2957</strain>
        <plasmid evidence="1">RCFBPv3_mp</plasmid>
    </source>
</reference>
<reference evidence="1" key="2">
    <citation type="submission" date="2010-02" db="EMBL/GenBank/DDBJ databases">
        <authorList>
            <person name="Genoscope - CEA"/>
        </authorList>
    </citation>
    <scope>NUCLEOTIDE SEQUENCE</scope>
    <source>
        <strain evidence="1">CFBP2957</strain>
        <plasmid evidence="1">RCFBPv3_mp</plasmid>
    </source>
</reference>
<dbReference type="AlphaFoldDB" id="D8P4C7"/>